<proteinExistence type="predicted"/>
<protein>
    <recommendedName>
        <fullName evidence="3">Carrier domain-containing protein</fullName>
    </recommendedName>
</protein>
<evidence type="ECO:0000313" key="4">
    <source>
        <dbReference type="EMBL" id="CAI3992776.1"/>
    </source>
</evidence>
<evidence type="ECO:0000259" key="3">
    <source>
        <dbReference type="PROSITE" id="PS50075"/>
    </source>
</evidence>
<keyword evidence="6" id="KW-1185">Reference proteome</keyword>
<dbReference type="SUPFAM" id="SSF48452">
    <property type="entry name" value="TPR-like"/>
    <property type="match status" value="1"/>
</dbReference>
<gene>
    <name evidence="4" type="ORF">C1SCF055_LOCUS19572</name>
</gene>
<evidence type="ECO:0000313" key="6">
    <source>
        <dbReference type="Proteomes" id="UP001152797"/>
    </source>
</evidence>
<dbReference type="Gene3D" id="1.25.40.10">
    <property type="entry name" value="Tetratricopeptide repeat domain"/>
    <property type="match status" value="2"/>
</dbReference>
<dbReference type="InterPro" id="IPR011990">
    <property type="entry name" value="TPR-like_helical_dom_sf"/>
</dbReference>
<dbReference type="OrthoDB" id="421154at2759"/>
<dbReference type="InterPro" id="IPR020806">
    <property type="entry name" value="PKS_PP-bd"/>
</dbReference>
<reference evidence="4" key="1">
    <citation type="submission" date="2022-10" db="EMBL/GenBank/DDBJ databases">
        <authorList>
            <person name="Chen Y."/>
            <person name="Dougan E. K."/>
            <person name="Chan C."/>
            <person name="Rhodes N."/>
            <person name="Thang M."/>
        </authorList>
    </citation>
    <scope>NUCLEOTIDE SEQUENCE</scope>
</reference>
<name>A0A9P1CJY8_9DINO</name>
<dbReference type="PROSITE" id="PS50075">
    <property type="entry name" value="CARRIER"/>
    <property type="match status" value="1"/>
</dbReference>
<reference evidence="5" key="2">
    <citation type="submission" date="2024-04" db="EMBL/GenBank/DDBJ databases">
        <authorList>
            <person name="Chen Y."/>
            <person name="Shah S."/>
            <person name="Dougan E. K."/>
            <person name="Thang M."/>
            <person name="Chan C."/>
        </authorList>
    </citation>
    <scope>NUCLEOTIDE SEQUENCE [LARGE SCALE GENOMIC DNA]</scope>
</reference>
<dbReference type="EMBL" id="CAMXCT030001757">
    <property type="protein sequence ID" value="CAL4780088.1"/>
    <property type="molecule type" value="Genomic_DNA"/>
</dbReference>
<dbReference type="InterPro" id="IPR009081">
    <property type="entry name" value="PP-bd_ACP"/>
</dbReference>
<dbReference type="Proteomes" id="UP001152797">
    <property type="component" value="Unassembled WGS sequence"/>
</dbReference>
<dbReference type="GO" id="GO:0031177">
    <property type="term" value="F:phosphopantetheine binding"/>
    <property type="evidence" value="ECO:0007669"/>
    <property type="project" value="InterPro"/>
</dbReference>
<evidence type="ECO:0000256" key="1">
    <source>
        <dbReference type="ARBA" id="ARBA00022450"/>
    </source>
</evidence>
<dbReference type="Pfam" id="PF00550">
    <property type="entry name" value="PP-binding"/>
    <property type="match status" value="1"/>
</dbReference>
<dbReference type="InterPro" id="IPR036736">
    <property type="entry name" value="ACP-like_sf"/>
</dbReference>
<evidence type="ECO:0000256" key="2">
    <source>
        <dbReference type="ARBA" id="ARBA00022553"/>
    </source>
</evidence>
<dbReference type="SMART" id="SM00823">
    <property type="entry name" value="PKS_PP"/>
    <property type="match status" value="1"/>
</dbReference>
<evidence type="ECO:0000313" key="5">
    <source>
        <dbReference type="EMBL" id="CAL1146151.1"/>
    </source>
</evidence>
<keyword evidence="1" id="KW-0596">Phosphopantetheine</keyword>
<dbReference type="EMBL" id="CAMXCT020001757">
    <property type="protein sequence ID" value="CAL1146151.1"/>
    <property type="molecule type" value="Genomic_DNA"/>
</dbReference>
<sequence length="819" mass="90066">MAEDEFATVSQLANTFQDRKVVELALGAKDRFCQQGDLDSAADAIRVTVSAKCALLEDAIQVAKDGVSLCQPNARGRQLGTQRAEAKMWLAFAEAVEGMNLAECVSEAIVAAEKAHNYFSSNGDDRLRVEVCAVLTQLRLSRGENKDMELAQKSAELAMEVSETMNVRCRGRALLARGAVAFPNWQPYAEKALELALDLEDLLLEVEVRLSMARWWAHVEEHESSLGQANEALDMLQEQGAGCHRQIAATQLACNALVELGAADQGGNRPQFAKALRLSQELLRLAEMEGSEVVRILASRHLIQTQIACSEARKAIETGKETLQWCLKRKPSRDYHCEAQILQTILQAQAQLPNGSQTEEIEHTCGLSLAMIQQLVCSDAGRSQAVELMIQVLKSFTLLGKPLEAWATASQLRELVRDSTSQAPLVVAMARSMQEAGRLEQSCELGQEAARLFEDQSDDRQAAFALSLVAHAQLKMGKFSVSRQNARRARRRFGEIGDCEEEIRMRMVVAKACSAKDERGNKQTKDALREAQEATKLAVEFGKHDLIAESLALYVEVLFEANQLETCCQAADELLRLEVPASFEHQISALFHAAKAQEKMANFLAAKTYAERVVQLAPKVAGNEPKAVVQQSRDMISGLRKKSLFDHSKAPLIALDHQDQQEERPRGGQDSGMGTKCPRCGYDRAEAGDPPILCKACKTHLPWRCRFCPDCGAKQKKDSSFAGPSSRGPAVKAGFFPLPDEHAPLKLRIQELTGKLLGIDSEDVQDDIPLKDIGLSSGAAVILRDELQNDVKGIRLPPTLFFDYPTVHAVVGYVTGKLR</sequence>
<comment type="caution">
    <text evidence="4">The sequence shown here is derived from an EMBL/GenBank/DDBJ whole genome shotgun (WGS) entry which is preliminary data.</text>
</comment>
<dbReference type="SUPFAM" id="SSF47336">
    <property type="entry name" value="ACP-like"/>
    <property type="match status" value="1"/>
</dbReference>
<feature type="domain" description="Carrier" evidence="3">
    <location>
        <begin position="743"/>
        <end position="818"/>
    </location>
</feature>
<keyword evidence="2" id="KW-0597">Phosphoprotein</keyword>
<dbReference type="AlphaFoldDB" id="A0A9P1CJY8"/>
<organism evidence="4">
    <name type="scientific">Cladocopium goreaui</name>
    <dbReference type="NCBI Taxonomy" id="2562237"/>
    <lineage>
        <taxon>Eukaryota</taxon>
        <taxon>Sar</taxon>
        <taxon>Alveolata</taxon>
        <taxon>Dinophyceae</taxon>
        <taxon>Suessiales</taxon>
        <taxon>Symbiodiniaceae</taxon>
        <taxon>Cladocopium</taxon>
    </lineage>
</organism>
<dbReference type="Gene3D" id="1.10.1200.10">
    <property type="entry name" value="ACP-like"/>
    <property type="match status" value="1"/>
</dbReference>
<accession>A0A9P1CJY8</accession>
<dbReference type="EMBL" id="CAMXCT010001757">
    <property type="protein sequence ID" value="CAI3992776.1"/>
    <property type="molecule type" value="Genomic_DNA"/>
</dbReference>